<dbReference type="Pfam" id="PF00005">
    <property type="entry name" value="ABC_tran"/>
    <property type="match status" value="1"/>
</dbReference>
<reference evidence="5 6" key="1">
    <citation type="submission" date="2007-08" db="EMBL/GenBank/DDBJ databases">
        <authorList>
            <person name="Fulton L."/>
            <person name="Clifton S."/>
            <person name="Fulton B."/>
            <person name="Xu J."/>
            <person name="Minx P."/>
            <person name="Pepin K.H."/>
            <person name="Johnson M."/>
            <person name="Thiruvilangam P."/>
            <person name="Bhonagiri V."/>
            <person name="Nash W.E."/>
            <person name="Mardis E.R."/>
            <person name="Wilson R.K."/>
        </authorList>
    </citation>
    <scope>NUCLEOTIDE SEQUENCE [LARGE SCALE GENOMIC DNA]</scope>
    <source>
        <strain evidence="6">ATCC BAA-613 / DSM 15670 / CCUG 46953 / JCM 12243 / WAL 16351</strain>
    </source>
</reference>
<dbReference type="PROSITE" id="PS00211">
    <property type="entry name" value="ABC_TRANSPORTER_1"/>
    <property type="match status" value="1"/>
</dbReference>
<dbReference type="HOGENOM" id="CLU_000604_1_22_9"/>
<dbReference type="EMBL" id="ABCC02000050">
    <property type="protein sequence ID" value="EDP13352.1"/>
    <property type="molecule type" value="Genomic_DNA"/>
</dbReference>
<dbReference type="Proteomes" id="UP000005396">
    <property type="component" value="Unassembled WGS sequence"/>
</dbReference>
<dbReference type="eggNOG" id="COG1116">
    <property type="taxonomic scope" value="Bacteria"/>
</dbReference>
<comment type="caution">
    <text evidence="5">The sequence shown here is derived from an EMBL/GenBank/DDBJ whole genome shotgun (WGS) entry which is preliminary data.</text>
</comment>
<dbReference type="CDD" id="cd03293">
    <property type="entry name" value="ABC_NrtD_SsuB_transporters"/>
    <property type="match status" value="1"/>
</dbReference>
<name>A8S2S7_ENTBW</name>
<dbReference type="AlphaFoldDB" id="A8S2S7"/>
<dbReference type="InterPro" id="IPR027417">
    <property type="entry name" value="P-loop_NTPase"/>
</dbReference>
<reference evidence="5 6" key="2">
    <citation type="submission" date="2007-09" db="EMBL/GenBank/DDBJ databases">
        <title>Draft genome sequence of Clostridium bolteae (ATCC BAA-613).</title>
        <authorList>
            <person name="Sudarsanam P."/>
            <person name="Ley R."/>
            <person name="Guruge J."/>
            <person name="Turnbaugh P.J."/>
            <person name="Mahowald M."/>
            <person name="Liep D."/>
            <person name="Gordon J."/>
        </authorList>
    </citation>
    <scope>NUCLEOTIDE SEQUENCE [LARGE SCALE GENOMIC DNA]</scope>
    <source>
        <strain evidence="6">ATCC BAA-613 / DSM 15670 / CCUG 46953 / JCM 12243 / WAL 16351</strain>
    </source>
</reference>
<keyword evidence="3" id="KW-0067">ATP-binding</keyword>
<evidence type="ECO:0000313" key="5">
    <source>
        <dbReference type="EMBL" id="EDP13352.1"/>
    </source>
</evidence>
<evidence type="ECO:0000313" key="6">
    <source>
        <dbReference type="Proteomes" id="UP000005396"/>
    </source>
</evidence>
<keyword evidence="2" id="KW-0547">Nucleotide-binding</keyword>
<dbReference type="PANTHER" id="PTHR42788">
    <property type="entry name" value="TAURINE IMPORT ATP-BINDING PROTEIN-RELATED"/>
    <property type="match status" value="1"/>
</dbReference>
<accession>A8S2S7</accession>
<dbReference type="InterPro" id="IPR003439">
    <property type="entry name" value="ABC_transporter-like_ATP-bd"/>
</dbReference>
<sequence>MEINGISKTFFSDKGYFTAIKDVSFDVNDGEFLVILGPGRCGKTVLLNIIAGLEQQTEGKVVYNGREWKGVNPEISMVFQKLALMPFKTVMENVELGLKFRGMSKGQRREIAQHYIELVGLKGFEKSYPTQLSGGMKQRVGIARAYAADPKLLIMDEPFGQLDAQTRYQMQEEILRIWEKEKRTVIFVTNNIEEACYLGDRIILLSDCPATVKEVYPISIPRPRDMVSGEFLKLRTVISDNTDLAI</sequence>
<proteinExistence type="predicted"/>
<feature type="domain" description="ABC transporter" evidence="4">
    <location>
        <begin position="1"/>
        <end position="232"/>
    </location>
</feature>
<protein>
    <recommendedName>
        <fullName evidence="4">ABC transporter domain-containing protein</fullName>
    </recommendedName>
</protein>
<gene>
    <name evidence="5" type="ORF">CLOBOL_06391</name>
</gene>
<organism evidence="5 6">
    <name type="scientific">Enterocloster bolteae (strain ATCC BAA-613 / DSM 15670 / CCUG 46953 / JCM 12243 / WAL 16351)</name>
    <name type="common">Clostridium bolteae</name>
    <dbReference type="NCBI Taxonomy" id="411902"/>
    <lineage>
        <taxon>Bacteria</taxon>
        <taxon>Bacillati</taxon>
        <taxon>Bacillota</taxon>
        <taxon>Clostridia</taxon>
        <taxon>Lachnospirales</taxon>
        <taxon>Lachnospiraceae</taxon>
        <taxon>Enterocloster</taxon>
    </lineage>
</organism>
<dbReference type="PaxDb" id="411902-CLOBOL_06391"/>
<dbReference type="GO" id="GO:0005524">
    <property type="term" value="F:ATP binding"/>
    <property type="evidence" value="ECO:0007669"/>
    <property type="project" value="UniProtKB-KW"/>
</dbReference>
<dbReference type="InterPro" id="IPR050166">
    <property type="entry name" value="ABC_transporter_ATP-bind"/>
</dbReference>
<dbReference type="InterPro" id="IPR017871">
    <property type="entry name" value="ABC_transporter-like_CS"/>
</dbReference>
<evidence type="ECO:0000256" key="3">
    <source>
        <dbReference type="ARBA" id="ARBA00022840"/>
    </source>
</evidence>
<dbReference type="InterPro" id="IPR003593">
    <property type="entry name" value="AAA+_ATPase"/>
</dbReference>
<evidence type="ECO:0000256" key="2">
    <source>
        <dbReference type="ARBA" id="ARBA00022741"/>
    </source>
</evidence>
<dbReference type="GO" id="GO:0016887">
    <property type="term" value="F:ATP hydrolysis activity"/>
    <property type="evidence" value="ECO:0007669"/>
    <property type="project" value="InterPro"/>
</dbReference>
<keyword evidence="1" id="KW-0813">Transport</keyword>
<dbReference type="Gene3D" id="3.40.50.300">
    <property type="entry name" value="P-loop containing nucleotide triphosphate hydrolases"/>
    <property type="match status" value="1"/>
</dbReference>
<dbReference type="SUPFAM" id="SSF52540">
    <property type="entry name" value="P-loop containing nucleoside triphosphate hydrolases"/>
    <property type="match status" value="1"/>
</dbReference>
<dbReference type="SMART" id="SM00382">
    <property type="entry name" value="AAA"/>
    <property type="match status" value="1"/>
</dbReference>
<evidence type="ECO:0000259" key="4">
    <source>
        <dbReference type="PROSITE" id="PS50893"/>
    </source>
</evidence>
<dbReference type="PROSITE" id="PS50893">
    <property type="entry name" value="ABC_TRANSPORTER_2"/>
    <property type="match status" value="1"/>
</dbReference>
<evidence type="ECO:0000256" key="1">
    <source>
        <dbReference type="ARBA" id="ARBA00022448"/>
    </source>
</evidence>
<dbReference type="PANTHER" id="PTHR42788:SF13">
    <property type="entry name" value="ALIPHATIC SULFONATES IMPORT ATP-BINDING PROTEIN SSUB"/>
    <property type="match status" value="1"/>
</dbReference>